<dbReference type="KEGG" id="llh:I41_45000"/>
<name>A0A517U3T5_9BACT</name>
<proteinExistence type="predicted"/>
<dbReference type="AlphaFoldDB" id="A0A517U3T5"/>
<dbReference type="PANTHER" id="PTHR36558">
    <property type="entry name" value="GLR1098 PROTEIN"/>
    <property type="match status" value="1"/>
</dbReference>
<evidence type="ECO:0000313" key="2">
    <source>
        <dbReference type="EMBL" id="QDT75290.1"/>
    </source>
</evidence>
<dbReference type="SUPFAM" id="SSF52980">
    <property type="entry name" value="Restriction endonuclease-like"/>
    <property type="match status" value="1"/>
</dbReference>
<dbReference type="EMBL" id="CP036339">
    <property type="protein sequence ID" value="QDT75290.1"/>
    <property type="molecule type" value="Genomic_DNA"/>
</dbReference>
<keyword evidence="3" id="KW-1185">Reference proteome</keyword>
<dbReference type="InterPro" id="IPR008538">
    <property type="entry name" value="Uma2"/>
</dbReference>
<feature type="domain" description="Putative restriction endonuclease" evidence="1">
    <location>
        <begin position="12"/>
        <end position="140"/>
    </location>
</feature>
<dbReference type="Gene3D" id="3.90.1570.10">
    <property type="entry name" value="tt1808, chain A"/>
    <property type="match status" value="1"/>
</dbReference>
<reference evidence="2 3" key="1">
    <citation type="submission" date="2019-02" db="EMBL/GenBank/DDBJ databases">
        <title>Deep-cultivation of Planctomycetes and their phenomic and genomic characterization uncovers novel biology.</title>
        <authorList>
            <person name="Wiegand S."/>
            <person name="Jogler M."/>
            <person name="Boedeker C."/>
            <person name="Pinto D."/>
            <person name="Vollmers J."/>
            <person name="Rivas-Marin E."/>
            <person name="Kohn T."/>
            <person name="Peeters S.H."/>
            <person name="Heuer A."/>
            <person name="Rast P."/>
            <person name="Oberbeckmann S."/>
            <person name="Bunk B."/>
            <person name="Jeske O."/>
            <person name="Meyerdierks A."/>
            <person name="Storesund J.E."/>
            <person name="Kallscheuer N."/>
            <person name="Luecker S."/>
            <person name="Lage O.M."/>
            <person name="Pohl T."/>
            <person name="Merkel B.J."/>
            <person name="Hornburger P."/>
            <person name="Mueller R.-W."/>
            <person name="Bruemmer F."/>
            <person name="Labrenz M."/>
            <person name="Spormann A.M."/>
            <person name="Op den Camp H."/>
            <person name="Overmann J."/>
            <person name="Amann R."/>
            <person name="Jetten M.S.M."/>
            <person name="Mascher T."/>
            <person name="Medema M.H."/>
            <person name="Devos D.P."/>
            <person name="Kaster A.-K."/>
            <person name="Ovreas L."/>
            <person name="Rohde M."/>
            <person name="Galperin M.Y."/>
            <person name="Jogler C."/>
        </authorList>
    </citation>
    <scope>NUCLEOTIDE SEQUENCE [LARGE SCALE GENOMIC DNA]</scope>
    <source>
        <strain evidence="2 3">I41</strain>
    </source>
</reference>
<dbReference type="InterPro" id="IPR012296">
    <property type="entry name" value="Nuclease_put_TT1808"/>
</dbReference>
<dbReference type="InterPro" id="IPR011335">
    <property type="entry name" value="Restrct_endonuc-II-like"/>
</dbReference>
<dbReference type="Pfam" id="PF05685">
    <property type="entry name" value="Uma2"/>
    <property type="match status" value="1"/>
</dbReference>
<sequence length="168" mass="19001">MSVQPERLLPAEEFLAIEGDTPAKHEFCRGEMFAMDGASREHNLITGNIAASLHAQLITRPCESYANDIRVKVAQTGLYAYPDIVVTCEKPRFEDDKFDTLLNPQVVAEVLSDSTEKYDRGKKFEHYRQIDSLVAYLLIARLPPRRVVHARCRRRVGIAGGIWTGRVD</sequence>
<organism evidence="2 3">
    <name type="scientific">Lacipirellula limnantheis</name>
    <dbReference type="NCBI Taxonomy" id="2528024"/>
    <lineage>
        <taxon>Bacteria</taxon>
        <taxon>Pseudomonadati</taxon>
        <taxon>Planctomycetota</taxon>
        <taxon>Planctomycetia</taxon>
        <taxon>Pirellulales</taxon>
        <taxon>Lacipirellulaceae</taxon>
        <taxon>Lacipirellula</taxon>
    </lineage>
</organism>
<dbReference type="RefSeq" id="WP_210421028.1">
    <property type="nucleotide sequence ID" value="NZ_CP036339.1"/>
</dbReference>
<dbReference type="PANTHER" id="PTHR36558:SF1">
    <property type="entry name" value="RESTRICTION ENDONUCLEASE DOMAIN-CONTAINING PROTEIN-RELATED"/>
    <property type="match status" value="1"/>
</dbReference>
<dbReference type="Proteomes" id="UP000317909">
    <property type="component" value="Chromosome"/>
</dbReference>
<evidence type="ECO:0000259" key="1">
    <source>
        <dbReference type="Pfam" id="PF05685"/>
    </source>
</evidence>
<protein>
    <recommendedName>
        <fullName evidence="1">Putative restriction endonuclease domain-containing protein</fullName>
    </recommendedName>
</protein>
<gene>
    <name evidence="2" type="ORF">I41_45000</name>
</gene>
<accession>A0A517U3T5</accession>
<dbReference type="CDD" id="cd06260">
    <property type="entry name" value="DUF820-like"/>
    <property type="match status" value="1"/>
</dbReference>
<evidence type="ECO:0000313" key="3">
    <source>
        <dbReference type="Proteomes" id="UP000317909"/>
    </source>
</evidence>